<keyword evidence="1" id="KW-0812">Transmembrane</keyword>
<dbReference type="Proteomes" id="UP000219974">
    <property type="component" value="Unassembled WGS sequence"/>
</dbReference>
<dbReference type="Proteomes" id="UP000516480">
    <property type="component" value="Unassembled WGS sequence"/>
</dbReference>
<dbReference type="AlphaFoldDB" id="A0A1C6W793"/>
<dbReference type="Proteomes" id="UP000219860">
    <property type="component" value="Chromosome 3"/>
</dbReference>
<keyword evidence="1" id="KW-0472">Membrane</keyword>
<evidence type="ECO:0000313" key="6">
    <source>
        <dbReference type="Proteomes" id="UP000219974"/>
    </source>
</evidence>
<gene>
    <name evidence="3" type="ORF">PBNK65NY_000489800</name>
    <name evidence="4" type="ORF">PBSP11A_000047400</name>
    <name evidence="2" type="ORF">PBSP11RLL_000489800</name>
</gene>
<reference evidence="5 6" key="1">
    <citation type="submission" date="2016-08" db="EMBL/GenBank/DDBJ databases">
        <authorList>
            <consortium name="Pathogen Informatics"/>
        </authorList>
    </citation>
    <scope>NUCLEOTIDE SEQUENCE</scope>
    <source>
        <strain evidence="3">NK65 ny</strain>
        <strain evidence="4 5">SP11 Antwerpcl1</strain>
        <strain evidence="2 6">SP11 RLL</strain>
    </source>
</reference>
<dbReference type="EMBL" id="FMIE01000032">
    <property type="protein sequence ID" value="SCL81626.1"/>
    <property type="molecule type" value="Genomic_DNA"/>
</dbReference>
<evidence type="ECO:0000313" key="2">
    <source>
        <dbReference type="EMBL" id="SCL81405.1"/>
    </source>
</evidence>
<dbReference type="Pfam" id="PF09592">
    <property type="entry name" value="DUF2031"/>
    <property type="match status" value="1"/>
</dbReference>
<keyword evidence="1" id="KW-1133">Transmembrane helix</keyword>
<evidence type="ECO:0000256" key="1">
    <source>
        <dbReference type="SAM" id="Phobius"/>
    </source>
</evidence>
<evidence type="ECO:0000313" key="3">
    <source>
        <dbReference type="EMBL" id="SCL81626.1"/>
    </source>
</evidence>
<dbReference type="OrthoDB" id="372910at2759"/>
<protein>
    <submittedName>
        <fullName evidence="3">Fam-b protein</fullName>
    </submittedName>
</protein>
<evidence type="ECO:0000313" key="5">
    <source>
        <dbReference type="Proteomes" id="UP000219860"/>
    </source>
</evidence>
<name>A0A1C6W793_PLABE</name>
<feature type="transmembrane region" description="Helical" evidence="1">
    <location>
        <begin position="256"/>
        <end position="278"/>
    </location>
</feature>
<dbReference type="EMBL" id="LT608251">
    <property type="protein sequence ID" value="SCM15459.1"/>
    <property type="molecule type" value="Genomic_DNA"/>
</dbReference>
<accession>A0A1C6W793</accession>
<dbReference type="VEuPathDB" id="PlasmoDB:PBANKA_0316300"/>
<sequence>MNKPKQNYYNIETFTKHNLNCKKYLGRNYNITKLKMKKSNIFNKILLLAIIICSLEYHQNELYNINEINIYPQRNAINFGNGRILAYTKKPIDLNYFYESVLTLNGQTEDEYSDEEILNLQDIDKSYINDLKNNKLENLKITISKTNNLVNETMNDISETMKCDDDKNKRQLESQKIPDNEIFNILGDNMDNKNEDYFFLSRHLESFKLFLDDSFMTNIDYKKIEREYNILFTNSAFNKLLRKHINKSIARNAANVILWNLSIAILSAQISFGFLLLFPVSMVDFKIKYNQLRKLHKIRKIMKKYSR</sequence>
<evidence type="ECO:0000313" key="4">
    <source>
        <dbReference type="EMBL" id="SCM15459.1"/>
    </source>
</evidence>
<dbReference type="InterPro" id="IPR006484">
    <property type="entry name" value="PYST_B"/>
</dbReference>
<proteinExistence type="predicted"/>
<organism evidence="3">
    <name type="scientific">Plasmodium berghei</name>
    <dbReference type="NCBI Taxonomy" id="5821"/>
    <lineage>
        <taxon>Eukaryota</taxon>
        <taxon>Sar</taxon>
        <taxon>Alveolata</taxon>
        <taxon>Apicomplexa</taxon>
        <taxon>Aconoidasida</taxon>
        <taxon>Haemosporida</taxon>
        <taxon>Plasmodiidae</taxon>
        <taxon>Plasmodium</taxon>
        <taxon>Plasmodium (Vinckeia)</taxon>
    </lineage>
</organism>
<dbReference type="EMBL" id="FMIH01000027">
    <property type="protein sequence ID" value="SCL81405.1"/>
    <property type="molecule type" value="Genomic_DNA"/>
</dbReference>